<feature type="compositionally biased region" description="Low complexity" evidence="1">
    <location>
        <begin position="1"/>
        <end position="15"/>
    </location>
</feature>
<feature type="compositionally biased region" description="Basic and acidic residues" evidence="1">
    <location>
        <begin position="267"/>
        <end position="279"/>
    </location>
</feature>
<evidence type="ECO:0000256" key="1">
    <source>
        <dbReference type="SAM" id="MobiDB-lite"/>
    </source>
</evidence>
<dbReference type="Proteomes" id="UP000799538">
    <property type="component" value="Unassembled WGS sequence"/>
</dbReference>
<dbReference type="AlphaFoldDB" id="A0A6A6G9U1"/>
<reference evidence="3" key="1">
    <citation type="journal article" date="2020" name="Stud. Mycol.">
        <title>101 Dothideomycetes genomes: A test case for predicting lifestyles and emergence of pathogens.</title>
        <authorList>
            <person name="Haridas S."/>
            <person name="Albert R."/>
            <person name="Binder M."/>
            <person name="Bloem J."/>
            <person name="LaButti K."/>
            <person name="Salamov A."/>
            <person name="Andreopoulos B."/>
            <person name="Baker S."/>
            <person name="Barry K."/>
            <person name="Bills G."/>
            <person name="Bluhm B."/>
            <person name="Cannon C."/>
            <person name="Castanera R."/>
            <person name="Culley D."/>
            <person name="Daum C."/>
            <person name="Ezra D."/>
            <person name="Gonzalez J."/>
            <person name="Henrissat B."/>
            <person name="Kuo A."/>
            <person name="Liang C."/>
            <person name="Lipzen A."/>
            <person name="Lutzoni F."/>
            <person name="Magnuson J."/>
            <person name="Mondo S."/>
            <person name="Nolan M."/>
            <person name="Ohm R."/>
            <person name="Pangilinan J."/>
            <person name="Park H.-J."/>
            <person name="Ramirez L."/>
            <person name="Alfaro M."/>
            <person name="Sun H."/>
            <person name="Tritt A."/>
            <person name="Yoshinaga Y."/>
            <person name="Zwiers L.-H."/>
            <person name="Turgeon B."/>
            <person name="Goodwin S."/>
            <person name="Spatafora J."/>
            <person name="Crous P."/>
            <person name="Grigoriev I."/>
        </authorList>
    </citation>
    <scope>NUCLEOTIDE SEQUENCE [LARGE SCALE GENOMIC DNA]</scope>
    <source>
        <strain evidence="3">CECT 20119</strain>
    </source>
</reference>
<protein>
    <submittedName>
        <fullName evidence="2">Uncharacterized protein</fullName>
    </submittedName>
</protein>
<accession>A0A6A6G9U1</accession>
<feature type="region of interest" description="Disordered" evidence="1">
    <location>
        <begin position="1"/>
        <end position="52"/>
    </location>
</feature>
<keyword evidence="3" id="KW-1185">Reference proteome</keyword>
<sequence>MTSTSPATQTPSTTKPTPPTPTPTTSLFTATTSPSNDAPTSSPGPNSTSTSNALARFEYESGRTRDCTKVLMVEWEEDTTTRSIPGTWAVTWEGKRTVLPSSGTSSRDDGSINRLYFLLPEGERVPGTVWLTLTPSDDKTTTGVTWKVNPLPAIFPPSLGASASTSGKKGVLHTIWAKRRLQVLAREINDESQTNVEGIALQMAIQERDWIETHFGVTTRPTQQNDHRASLATLDGGLRSPASPRSPGGGRLMDKLKGLKLNTSNTHSDERSDETHLQDDLNPLSPEQSDVAVSSFGSFATLKGVPDPSILGAKAPQPHSSLSQPLPQGQRKFAPQRPPEEVVRQQKAVGQGSLNAITSGQTGFKGREEREEEREDDLFALPISPRSPDMGTSPFSFAAGDTVRYVRGEKVQGSRT</sequence>
<gene>
    <name evidence="2" type="ORF">BDZ85DRAFT_263508</name>
</gene>
<feature type="compositionally biased region" description="Low complexity" evidence="1">
    <location>
        <begin position="316"/>
        <end position="330"/>
    </location>
</feature>
<dbReference type="EMBL" id="ML992508">
    <property type="protein sequence ID" value="KAF2222358.1"/>
    <property type="molecule type" value="Genomic_DNA"/>
</dbReference>
<feature type="compositionally biased region" description="Low complexity" evidence="1">
    <location>
        <begin position="23"/>
        <end position="52"/>
    </location>
</feature>
<proteinExistence type="predicted"/>
<feature type="region of interest" description="Disordered" evidence="1">
    <location>
        <begin position="309"/>
        <end position="396"/>
    </location>
</feature>
<dbReference type="OrthoDB" id="5344482at2759"/>
<feature type="region of interest" description="Disordered" evidence="1">
    <location>
        <begin position="231"/>
        <end position="289"/>
    </location>
</feature>
<feature type="compositionally biased region" description="Polar residues" evidence="1">
    <location>
        <begin position="352"/>
        <end position="362"/>
    </location>
</feature>
<evidence type="ECO:0000313" key="2">
    <source>
        <dbReference type="EMBL" id="KAF2222358.1"/>
    </source>
</evidence>
<name>A0A6A6G9U1_9PEZI</name>
<organism evidence="2 3">
    <name type="scientific">Elsinoe ampelina</name>
    <dbReference type="NCBI Taxonomy" id="302913"/>
    <lineage>
        <taxon>Eukaryota</taxon>
        <taxon>Fungi</taxon>
        <taxon>Dikarya</taxon>
        <taxon>Ascomycota</taxon>
        <taxon>Pezizomycotina</taxon>
        <taxon>Dothideomycetes</taxon>
        <taxon>Dothideomycetidae</taxon>
        <taxon>Myriangiales</taxon>
        <taxon>Elsinoaceae</taxon>
        <taxon>Elsinoe</taxon>
    </lineage>
</organism>
<evidence type="ECO:0000313" key="3">
    <source>
        <dbReference type="Proteomes" id="UP000799538"/>
    </source>
</evidence>